<gene>
    <name evidence="1" type="ORF">EV676_101345</name>
</gene>
<dbReference type="Pfam" id="PF09867">
    <property type="entry name" value="TagF_N"/>
    <property type="match status" value="1"/>
</dbReference>
<dbReference type="RefSeq" id="WP_132763184.1">
    <property type="nucleotide sequence ID" value="NZ_CALFFA010000022.1"/>
</dbReference>
<dbReference type="PIRSF" id="PIRSF029287">
    <property type="entry name" value="UCP029287"/>
    <property type="match status" value="1"/>
</dbReference>
<dbReference type="EMBL" id="SLXF01000001">
    <property type="protein sequence ID" value="TCP09766.1"/>
    <property type="molecule type" value="Genomic_DNA"/>
</dbReference>
<reference evidence="1 2" key="1">
    <citation type="submission" date="2019-03" db="EMBL/GenBank/DDBJ databases">
        <title>Genomic Encyclopedia of Type Strains, Phase IV (KMG-IV): sequencing the most valuable type-strain genomes for metagenomic binning, comparative biology and taxonomic classification.</title>
        <authorList>
            <person name="Goeker M."/>
        </authorList>
    </citation>
    <scope>NUCLEOTIDE SEQUENCE [LARGE SCALE GENOMIC DNA]</scope>
    <source>
        <strain evidence="1 2">DSM 15264</strain>
    </source>
</reference>
<dbReference type="InterPro" id="IPR017748">
    <property type="entry name" value="TagF"/>
</dbReference>
<organism evidence="1 2">
    <name type="scientific">Caldimonas thermodepolymerans</name>
    <dbReference type="NCBI Taxonomy" id="215580"/>
    <lineage>
        <taxon>Bacteria</taxon>
        <taxon>Pseudomonadati</taxon>
        <taxon>Pseudomonadota</taxon>
        <taxon>Betaproteobacteria</taxon>
        <taxon>Burkholderiales</taxon>
        <taxon>Sphaerotilaceae</taxon>
        <taxon>Caldimonas</taxon>
    </lineage>
</organism>
<sequence>MSGLEAWLATGTGGTPSQAPAWYGKLPALGDFAHRRGNEQFNALLDAWLQRAMTASRAQLQGDWTHAYLGAPLWSFAFFPGVVGDAPYAGVLMSSVDRVGRYFPLTVYTQVPYARGLLRELQTGTPWYAYVQQALPQVLDTRFTQEQFEELLAAAPPPPGLAQALDDGSVNVAWAEVFQQGRPLTVPGPGTAIDALARDLTTHYLRGATLWWAPLPSGATLVRAFQGMPAPEAYAGMLTAGT</sequence>
<dbReference type="AlphaFoldDB" id="A0AA46DHL2"/>
<evidence type="ECO:0000313" key="2">
    <source>
        <dbReference type="Proteomes" id="UP000294772"/>
    </source>
</evidence>
<evidence type="ECO:0000313" key="1">
    <source>
        <dbReference type="EMBL" id="TCP09766.1"/>
    </source>
</evidence>
<dbReference type="Gene3D" id="3.40.1730.10">
    <property type="entry name" value="pa0076 domain"/>
    <property type="match status" value="1"/>
</dbReference>
<proteinExistence type="predicted"/>
<dbReference type="NCBIfam" id="TIGR03373">
    <property type="entry name" value="VI_minor_4"/>
    <property type="match status" value="1"/>
</dbReference>
<dbReference type="InterPro" id="IPR038225">
    <property type="entry name" value="TagF_sf"/>
</dbReference>
<protein>
    <submittedName>
        <fullName evidence="1">Type VI secretion system protein ImpM</fullName>
    </submittedName>
</protein>
<name>A0AA46DHL2_9BURK</name>
<dbReference type="Proteomes" id="UP000294772">
    <property type="component" value="Unassembled WGS sequence"/>
</dbReference>
<comment type="caution">
    <text evidence="1">The sequence shown here is derived from an EMBL/GenBank/DDBJ whole genome shotgun (WGS) entry which is preliminary data.</text>
</comment>
<accession>A0AA46DHL2</accession>